<protein>
    <submittedName>
        <fullName evidence="1">Uncharacterized protein</fullName>
    </submittedName>
</protein>
<dbReference type="EMBL" id="LACB01000263">
    <property type="protein sequence ID" value="KAJ9485487.1"/>
    <property type="molecule type" value="Genomic_DNA"/>
</dbReference>
<organism evidence="1 2">
    <name type="scientific">Penicillium thymicola</name>
    <dbReference type="NCBI Taxonomy" id="293382"/>
    <lineage>
        <taxon>Eukaryota</taxon>
        <taxon>Fungi</taxon>
        <taxon>Dikarya</taxon>
        <taxon>Ascomycota</taxon>
        <taxon>Pezizomycotina</taxon>
        <taxon>Eurotiomycetes</taxon>
        <taxon>Eurotiomycetidae</taxon>
        <taxon>Eurotiales</taxon>
        <taxon>Aspergillaceae</taxon>
        <taxon>Penicillium</taxon>
    </lineage>
</organism>
<gene>
    <name evidence="1" type="ORF">VN97_g7858</name>
</gene>
<keyword evidence="2" id="KW-1185">Reference proteome</keyword>
<reference evidence="1" key="1">
    <citation type="submission" date="2015-06" db="EMBL/GenBank/DDBJ databases">
        <authorList>
            <person name="Nguyen H."/>
        </authorList>
    </citation>
    <scope>NUCLEOTIDE SEQUENCE</scope>
    <source>
        <strain evidence="1">DAOM 180753</strain>
    </source>
</reference>
<name>A0AAI9X6F0_PENTH</name>
<comment type="caution">
    <text evidence="1">The sequence shown here is derived from an EMBL/GenBank/DDBJ whole genome shotgun (WGS) entry which is preliminary data.</text>
</comment>
<evidence type="ECO:0000313" key="2">
    <source>
        <dbReference type="Proteomes" id="UP001227192"/>
    </source>
</evidence>
<accession>A0AAI9X6F0</accession>
<reference evidence="1" key="2">
    <citation type="journal article" date="2016" name="Fungal Biol.">
        <title>Ochratoxin A production by Penicillium thymicola.</title>
        <authorList>
            <person name="Nguyen H.D.T."/>
            <person name="McMullin D.R."/>
            <person name="Ponomareva E."/>
            <person name="Riley R."/>
            <person name="Pomraning K.R."/>
            <person name="Baker S.E."/>
            <person name="Seifert K.A."/>
        </authorList>
    </citation>
    <scope>NUCLEOTIDE SEQUENCE</scope>
    <source>
        <strain evidence="1">DAOM 180753</strain>
    </source>
</reference>
<evidence type="ECO:0000313" key="1">
    <source>
        <dbReference type="EMBL" id="KAJ9485487.1"/>
    </source>
</evidence>
<proteinExistence type="predicted"/>
<dbReference type="AlphaFoldDB" id="A0AAI9X6F0"/>
<sequence>MSIQPNHGASIADIMAIGPEAESIPAWQARCNIKTDSQIRLVKLAHIRYQHPDLDEITTFLEGMLL</sequence>
<dbReference type="Proteomes" id="UP001227192">
    <property type="component" value="Unassembled WGS sequence"/>
</dbReference>